<evidence type="ECO:0000259" key="4">
    <source>
        <dbReference type="Pfam" id="PF05193"/>
    </source>
</evidence>
<accession>A0ABP0EII0</accession>
<evidence type="ECO:0000313" key="6">
    <source>
        <dbReference type="Proteomes" id="UP001497600"/>
    </source>
</evidence>
<dbReference type="Pfam" id="PF05193">
    <property type="entry name" value="Peptidase_M16_C"/>
    <property type="match status" value="1"/>
</dbReference>
<dbReference type="InterPro" id="IPR011765">
    <property type="entry name" value="Pept_M16_N"/>
</dbReference>
<evidence type="ECO:0000256" key="1">
    <source>
        <dbReference type="ARBA" id="ARBA00002123"/>
    </source>
</evidence>
<evidence type="ECO:0000313" key="5">
    <source>
        <dbReference type="EMBL" id="CAK7916960.1"/>
    </source>
</evidence>
<name>A0ABP0EII0_9ASCO</name>
<dbReference type="EMBL" id="OZ004259">
    <property type="protein sequence ID" value="CAK7916960.1"/>
    <property type="molecule type" value="Genomic_DNA"/>
</dbReference>
<dbReference type="InterPro" id="IPR007863">
    <property type="entry name" value="Peptidase_M16_C"/>
</dbReference>
<dbReference type="PANTHER" id="PTHR11851">
    <property type="entry name" value="METALLOPROTEASE"/>
    <property type="match status" value="1"/>
</dbReference>
<dbReference type="Proteomes" id="UP001497600">
    <property type="component" value="Chromosome G"/>
</dbReference>
<keyword evidence="6" id="KW-1185">Reference proteome</keyword>
<dbReference type="Gene3D" id="3.30.830.10">
    <property type="entry name" value="Metalloenzyme, LuxS/M16 peptidase-like"/>
    <property type="match status" value="2"/>
</dbReference>
<dbReference type="PANTHER" id="PTHR11851:SF49">
    <property type="entry name" value="MITOCHONDRIAL-PROCESSING PEPTIDASE SUBUNIT ALPHA"/>
    <property type="match status" value="1"/>
</dbReference>
<reference evidence="5 6" key="1">
    <citation type="submission" date="2024-01" db="EMBL/GenBank/DDBJ databases">
        <authorList>
            <consortium name="Genoscope - CEA"/>
            <person name="William W."/>
        </authorList>
    </citation>
    <scope>NUCLEOTIDE SEQUENCE [LARGE SCALE GENOMIC DNA]</scope>
    <source>
        <strain evidence="5 6">29B2s-10</strain>
    </source>
</reference>
<dbReference type="InterPro" id="IPR050361">
    <property type="entry name" value="MPP/UQCRC_Complex"/>
</dbReference>
<protein>
    <submittedName>
        <fullName evidence="5">Mitochondrial-processing peptidase subunit alpha</fullName>
    </submittedName>
</protein>
<dbReference type="SUPFAM" id="SSF63411">
    <property type="entry name" value="LuxS/MPP-like metallohydrolase"/>
    <property type="match status" value="2"/>
</dbReference>
<sequence length="488" mass="54046">MLRTAYANVFKQSALSPVRRYASSSTVQTFSKPNIEMTTLANGLRVVTDSTPGHFSALGMYVDAGSRYENPRKPGLSHIFDRLAWKSTENYTGIEMMENLAKVGGNYIASAQRESMLYQASVFNKDVDKMFDYMAQTVRVPKITDQEMYETLQTVDFEVSNMYDKTDVYLPEILHAAAYKGNTLGLPLFCPQERLPSITRKEILQYHRHFYQPQNVIVALVGVQHEQAVRLAMSHLGDWSANTLSKPDMGKITYTGGEICLPYQPPVTPNLPELYHMQIGFETTGLLNDDLYALATLQKLLGGGSSFSAGGPGKGMFSRLFTRVLNKYSFVENCMAFNHSYVDSGVFGVTISCMPNYGNVMAQIICQELSDLLIVSPEKGGITQDELQRAKNQLSSSLLMNLESKLSSLEDLGRQIQAQNKLTTVEEMIAKIDALTIEDVRSVAARVLSGKVATKGNSSGLATVVMQGDRQAIGDVQQVLSYFDLGRK</sequence>
<comment type="function">
    <text evidence="1">Substrate recognition and binding subunit of the essential mitochondrial processing protease (MPP), which cleaves the mitochondrial sequence off newly imported precursors proteins.</text>
</comment>
<proteinExistence type="inferred from homology"/>
<dbReference type="Pfam" id="PF00675">
    <property type="entry name" value="Peptidase_M16"/>
    <property type="match status" value="1"/>
</dbReference>
<feature type="domain" description="Peptidase M16 C-terminal" evidence="4">
    <location>
        <begin position="197"/>
        <end position="394"/>
    </location>
</feature>
<organism evidence="5 6">
    <name type="scientific">[Candida] anglica</name>
    <dbReference type="NCBI Taxonomy" id="148631"/>
    <lineage>
        <taxon>Eukaryota</taxon>
        <taxon>Fungi</taxon>
        <taxon>Dikarya</taxon>
        <taxon>Ascomycota</taxon>
        <taxon>Saccharomycotina</taxon>
        <taxon>Pichiomycetes</taxon>
        <taxon>Debaryomycetaceae</taxon>
        <taxon>Kurtzmaniella</taxon>
    </lineage>
</organism>
<gene>
    <name evidence="5" type="primary">MAS2</name>
    <name evidence="5" type="ORF">CAAN4_G06326</name>
</gene>
<evidence type="ECO:0000259" key="3">
    <source>
        <dbReference type="Pfam" id="PF00675"/>
    </source>
</evidence>
<comment type="similarity">
    <text evidence="2">Belongs to the peptidase M16 family.</text>
</comment>
<feature type="domain" description="Peptidase M16 N-terminal" evidence="3">
    <location>
        <begin position="45"/>
        <end position="192"/>
    </location>
</feature>
<evidence type="ECO:0000256" key="2">
    <source>
        <dbReference type="ARBA" id="ARBA00007261"/>
    </source>
</evidence>
<dbReference type="InterPro" id="IPR011249">
    <property type="entry name" value="Metalloenz_LuxS/M16"/>
</dbReference>